<name>A0A225A8W7_TALAT</name>
<evidence type="ECO:0000313" key="4">
    <source>
        <dbReference type="EMBL" id="OKL57251.1"/>
    </source>
</evidence>
<dbReference type="STRING" id="1441469.A0A225A8W7"/>
<dbReference type="CDD" id="cd05259">
    <property type="entry name" value="PCBER_SDR_a"/>
    <property type="match status" value="1"/>
</dbReference>
<dbReference type="InterPro" id="IPR008030">
    <property type="entry name" value="NmrA-like"/>
</dbReference>
<proteinExistence type="predicted"/>
<dbReference type="RefSeq" id="XP_020117372.1">
    <property type="nucleotide sequence ID" value="XM_020262684.1"/>
</dbReference>
<feature type="domain" description="NmrA-like" evidence="3">
    <location>
        <begin position="4"/>
        <end position="239"/>
    </location>
</feature>
<dbReference type="GeneID" id="31007155"/>
<dbReference type="SUPFAM" id="SSF51735">
    <property type="entry name" value="NAD(P)-binding Rossmann-fold domains"/>
    <property type="match status" value="1"/>
</dbReference>
<dbReference type="Gene3D" id="3.40.50.720">
    <property type="entry name" value="NAD(P)-binding Rossmann-like Domain"/>
    <property type="match status" value="1"/>
</dbReference>
<dbReference type="AlphaFoldDB" id="A0A225A8W7"/>
<reference evidence="4 5" key="1">
    <citation type="submission" date="2015-06" db="EMBL/GenBank/DDBJ databases">
        <title>Talaromyces atroroseus IBT 11181 draft genome.</title>
        <authorList>
            <person name="Rasmussen K.B."/>
            <person name="Rasmussen S."/>
            <person name="Petersen B."/>
            <person name="Sicheritz-Ponten T."/>
            <person name="Mortensen U.H."/>
            <person name="Thrane U."/>
        </authorList>
    </citation>
    <scope>NUCLEOTIDE SEQUENCE [LARGE SCALE GENOMIC DNA]</scope>
    <source>
        <strain evidence="4 5">IBT 11181</strain>
    </source>
</reference>
<evidence type="ECO:0000256" key="2">
    <source>
        <dbReference type="ARBA" id="ARBA00023002"/>
    </source>
</evidence>
<dbReference type="InterPro" id="IPR036291">
    <property type="entry name" value="NAD(P)-bd_dom_sf"/>
</dbReference>
<keyword evidence="1" id="KW-0521">NADP</keyword>
<dbReference type="PANTHER" id="PTHR47706">
    <property type="entry name" value="NMRA-LIKE FAMILY PROTEIN"/>
    <property type="match status" value="1"/>
</dbReference>
<sequence length="298" mass="32347">MALKNVIIVGAGGHLGPSILSAFSSDTRFNVSVLSRQSSLSTFPETVKVYRVGDEYPADEVLDAFKGQDVVISTIATASATKQEHLIDIAIKAGVQRFVPSEFGSDTSNEKAVQILPQYFGGKKATVNYLIGKEKEGLTWSAFVTGPFFELAMAGFMGFDISIRKAVIYGNGEGSWSTTTLPSIGLAVKNSLLLPEKTANRYIYTSTFTIKQNEVLKALERITGSKFDVEYVDAEAQKTAGIEKLSKGDFSGAMLLIRYINTVDGHGGNYALYKPTDNELLSLPTEDLEEVLTKIVNN</sequence>
<dbReference type="GO" id="GO:0016491">
    <property type="term" value="F:oxidoreductase activity"/>
    <property type="evidence" value="ECO:0007669"/>
    <property type="project" value="UniProtKB-KW"/>
</dbReference>
<dbReference type="OrthoDB" id="9974981at2759"/>
<organism evidence="4 5">
    <name type="scientific">Talaromyces atroroseus</name>
    <dbReference type="NCBI Taxonomy" id="1441469"/>
    <lineage>
        <taxon>Eukaryota</taxon>
        <taxon>Fungi</taxon>
        <taxon>Dikarya</taxon>
        <taxon>Ascomycota</taxon>
        <taxon>Pezizomycotina</taxon>
        <taxon>Eurotiomycetes</taxon>
        <taxon>Eurotiomycetidae</taxon>
        <taxon>Eurotiales</taxon>
        <taxon>Trichocomaceae</taxon>
        <taxon>Talaromyces</taxon>
        <taxon>Talaromyces sect. Trachyspermi</taxon>
    </lineage>
</organism>
<gene>
    <name evidence="4" type="ORF">UA08_07399</name>
</gene>
<accession>A0A225A8W7</accession>
<keyword evidence="5" id="KW-1185">Reference proteome</keyword>
<protein>
    <recommendedName>
        <fullName evidence="3">NmrA-like domain-containing protein</fullName>
    </recommendedName>
</protein>
<keyword evidence="2" id="KW-0560">Oxidoreductase</keyword>
<dbReference type="Proteomes" id="UP000214365">
    <property type="component" value="Unassembled WGS sequence"/>
</dbReference>
<evidence type="ECO:0000313" key="5">
    <source>
        <dbReference type="Proteomes" id="UP000214365"/>
    </source>
</evidence>
<dbReference type="InterPro" id="IPR051609">
    <property type="entry name" value="NmrA/Isoflavone_reductase-like"/>
</dbReference>
<dbReference type="InterPro" id="IPR045312">
    <property type="entry name" value="PCBER-like"/>
</dbReference>
<dbReference type="Pfam" id="PF05368">
    <property type="entry name" value="NmrA"/>
    <property type="match status" value="1"/>
</dbReference>
<evidence type="ECO:0000256" key="1">
    <source>
        <dbReference type="ARBA" id="ARBA00022857"/>
    </source>
</evidence>
<dbReference type="PANTHER" id="PTHR47706:SF9">
    <property type="entry name" value="NMRA-LIKE DOMAIN-CONTAINING PROTEIN-RELATED"/>
    <property type="match status" value="1"/>
</dbReference>
<comment type="caution">
    <text evidence="4">The sequence shown here is derived from an EMBL/GenBank/DDBJ whole genome shotgun (WGS) entry which is preliminary data.</text>
</comment>
<evidence type="ECO:0000259" key="3">
    <source>
        <dbReference type="Pfam" id="PF05368"/>
    </source>
</evidence>
<dbReference type="EMBL" id="LFMY01000012">
    <property type="protein sequence ID" value="OKL57251.1"/>
    <property type="molecule type" value="Genomic_DNA"/>
</dbReference>
<dbReference type="Gene3D" id="3.90.25.10">
    <property type="entry name" value="UDP-galactose 4-epimerase, domain 1"/>
    <property type="match status" value="1"/>
</dbReference>